<gene>
    <name evidence="2" type="ORF">RYF40_000244</name>
</gene>
<accession>A0AAI9DS56</accession>
<reference evidence="2" key="1">
    <citation type="submission" date="2024-02" db="EMBL/GenBank/DDBJ databases">
        <authorList>
            <consortium name="Clinical and Environmental Microbiology Branch: Whole genome sequencing antimicrobial resistance pathogens in the healthcare setting"/>
        </authorList>
    </citation>
    <scope>NUCLEOTIDE SEQUENCE</scope>
    <source>
        <strain evidence="2">2023BB-00086</strain>
    </source>
</reference>
<evidence type="ECO:0000313" key="2">
    <source>
        <dbReference type="EMBL" id="EML7079847.1"/>
    </source>
</evidence>
<evidence type="ECO:0000256" key="1">
    <source>
        <dbReference type="SAM" id="MobiDB-lite"/>
    </source>
</evidence>
<dbReference type="RefSeq" id="WP_158414528.1">
    <property type="nucleotide sequence ID" value="NZ_CABGIA010000005.1"/>
</dbReference>
<feature type="region of interest" description="Disordered" evidence="1">
    <location>
        <begin position="1"/>
        <end position="34"/>
    </location>
</feature>
<dbReference type="AlphaFoldDB" id="A0AAI9DS56"/>
<sequence length="50" mass="5104">MYTNANSRLSIPGGGALRLSGLPNPQAARTSSALSRVTANALPGLQILEP</sequence>
<dbReference type="EMBL" id="ABNOCX020000001">
    <property type="protein sequence ID" value="EML7079847.1"/>
    <property type="molecule type" value="Genomic_DNA"/>
</dbReference>
<proteinExistence type="predicted"/>
<protein>
    <submittedName>
        <fullName evidence="2">Uncharacterized protein</fullName>
    </submittedName>
</protein>
<comment type="caution">
    <text evidence="2">The sequence shown here is derived from an EMBL/GenBank/DDBJ whole genome shotgun (WGS) entry which is preliminary data.</text>
</comment>
<name>A0AAI9DS56_KLEOX</name>
<organism evidence="2">
    <name type="scientific">Klebsiella oxytoca</name>
    <dbReference type="NCBI Taxonomy" id="571"/>
    <lineage>
        <taxon>Bacteria</taxon>
        <taxon>Pseudomonadati</taxon>
        <taxon>Pseudomonadota</taxon>
        <taxon>Gammaproteobacteria</taxon>
        <taxon>Enterobacterales</taxon>
        <taxon>Enterobacteriaceae</taxon>
        <taxon>Klebsiella/Raoultella group</taxon>
        <taxon>Klebsiella</taxon>
    </lineage>
</organism>